<evidence type="ECO:0000256" key="4">
    <source>
        <dbReference type="ARBA" id="ARBA00022781"/>
    </source>
</evidence>
<evidence type="ECO:0000256" key="5">
    <source>
        <dbReference type="ARBA" id="ARBA00022792"/>
    </source>
</evidence>
<dbReference type="InterPro" id="IPR000131">
    <property type="entry name" value="ATP_synth_F1_gsu"/>
</dbReference>
<keyword evidence="8" id="KW-0472">Membrane</keyword>
<dbReference type="Pfam" id="PF00231">
    <property type="entry name" value="ATP-synt"/>
    <property type="match status" value="1"/>
</dbReference>
<dbReference type="CDD" id="cd12151">
    <property type="entry name" value="F1-ATPase_gamma"/>
    <property type="match status" value="1"/>
</dbReference>
<dbReference type="RefSeq" id="XP_028026826.1">
    <property type="nucleotide sequence ID" value="XM_028171025.1"/>
</dbReference>
<keyword evidence="7" id="KW-0496">Mitochondrion</keyword>
<dbReference type="GO" id="GO:0046933">
    <property type="term" value="F:proton-transporting ATP synthase activity, rotational mechanism"/>
    <property type="evidence" value="ECO:0007669"/>
    <property type="project" value="InterPro"/>
</dbReference>
<dbReference type="PANTHER" id="PTHR11693">
    <property type="entry name" value="ATP SYNTHASE GAMMA CHAIN"/>
    <property type="match status" value="1"/>
</dbReference>
<evidence type="ECO:0000313" key="13">
    <source>
        <dbReference type="RefSeq" id="XP_028026826.1"/>
    </source>
</evidence>
<evidence type="ECO:0000313" key="12">
    <source>
        <dbReference type="Proteomes" id="UP000504629"/>
    </source>
</evidence>
<evidence type="ECO:0000256" key="2">
    <source>
        <dbReference type="ARBA" id="ARBA00007681"/>
    </source>
</evidence>
<keyword evidence="10 11" id="KW-0066">ATP synthesis</keyword>
<evidence type="ECO:0000256" key="10">
    <source>
        <dbReference type="ARBA" id="ARBA00023310"/>
    </source>
</evidence>
<dbReference type="Gene3D" id="1.10.287.80">
    <property type="entry name" value="ATP synthase, gamma subunit, helix hairpin domain"/>
    <property type="match status" value="1"/>
</dbReference>
<comment type="subcellular location">
    <subcellularLocation>
        <location evidence="1">Mitochondrion inner membrane</location>
        <topology evidence="1">Peripheral membrane protein</topology>
    </subcellularLocation>
</comment>
<dbReference type="SUPFAM" id="SSF52943">
    <property type="entry name" value="ATP synthase (F1-ATPase), gamma subunit"/>
    <property type="match status" value="1"/>
</dbReference>
<dbReference type="NCBIfam" id="TIGR01146">
    <property type="entry name" value="ATPsyn_F1gamma"/>
    <property type="match status" value="1"/>
</dbReference>
<keyword evidence="3 11" id="KW-0813">Transport</keyword>
<proteinExistence type="inferred from homology"/>
<comment type="similarity">
    <text evidence="2 11">Belongs to the ATPase gamma chain family.</text>
</comment>
<dbReference type="AlphaFoldDB" id="A0A6J2JBM8"/>
<dbReference type="KEGG" id="bman:114240477"/>
<keyword evidence="12" id="KW-1185">Reference proteome</keyword>
<sequence length="300" mass="33495">MVQLKQVSLRLKSIKNIQKITKTMKMVSASKFTKAERELQAARPFGYGPRKFYESSRLIKAAVDSKDKKDAAAVPEPVQEKPEDQEAQKKLKRIYIAMTSDRGLCGGVHSGVARRIRREMTARNAEGTTHKLVCVGDKARALLRRAYSTSMLVTVKDIGRIAPVFADASLMATAIAESGFTYDVGEIYYNKYFTAVKYEMSIVPFFSKIRIESAPNMTAFDDVDDDQLECYAEWTLAALLYYALKQGAASEQSARMAAMDNATKNASEMIRKLTLLFNRTRQAVITRELIEIISGAAALK</sequence>
<evidence type="ECO:0000256" key="11">
    <source>
        <dbReference type="RuleBase" id="RU004001"/>
    </source>
</evidence>
<reference evidence="13" key="1">
    <citation type="submission" date="2025-08" db="UniProtKB">
        <authorList>
            <consortium name="RefSeq"/>
        </authorList>
    </citation>
    <scope>IDENTIFICATION</scope>
    <source>
        <tissue evidence="13">Silk gland</tissue>
    </source>
</reference>
<name>A0A6J2JBM8_BOMMA</name>
<dbReference type="FunFam" id="3.40.1380.10:FF:000003">
    <property type="entry name" value="ATP synthase subunit gamma"/>
    <property type="match status" value="1"/>
</dbReference>
<evidence type="ECO:0000256" key="6">
    <source>
        <dbReference type="ARBA" id="ARBA00023065"/>
    </source>
</evidence>
<keyword evidence="6 11" id="KW-0406">Ion transport</keyword>
<evidence type="ECO:0000256" key="1">
    <source>
        <dbReference type="ARBA" id="ARBA00004637"/>
    </source>
</evidence>
<dbReference type="GO" id="GO:0045259">
    <property type="term" value="C:proton-transporting ATP synthase complex"/>
    <property type="evidence" value="ECO:0007669"/>
    <property type="project" value="UniProtKB-KW"/>
</dbReference>
<gene>
    <name evidence="13" type="primary">LOC114240477</name>
</gene>
<evidence type="ECO:0000256" key="3">
    <source>
        <dbReference type="ARBA" id="ARBA00022448"/>
    </source>
</evidence>
<dbReference type="InterPro" id="IPR023632">
    <property type="entry name" value="ATP_synth_F1_gsu_CS"/>
</dbReference>
<dbReference type="Proteomes" id="UP000504629">
    <property type="component" value="Unplaced"/>
</dbReference>
<organism evidence="12 13">
    <name type="scientific">Bombyx mandarina</name>
    <name type="common">Wild silk moth</name>
    <name type="synonym">Wild silkworm</name>
    <dbReference type="NCBI Taxonomy" id="7092"/>
    <lineage>
        <taxon>Eukaryota</taxon>
        <taxon>Metazoa</taxon>
        <taxon>Ecdysozoa</taxon>
        <taxon>Arthropoda</taxon>
        <taxon>Hexapoda</taxon>
        <taxon>Insecta</taxon>
        <taxon>Pterygota</taxon>
        <taxon>Neoptera</taxon>
        <taxon>Endopterygota</taxon>
        <taxon>Lepidoptera</taxon>
        <taxon>Glossata</taxon>
        <taxon>Ditrysia</taxon>
        <taxon>Bombycoidea</taxon>
        <taxon>Bombycidae</taxon>
        <taxon>Bombycinae</taxon>
        <taxon>Bombyx</taxon>
    </lineage>
</organism>
<dbReference type="PANTHER" id="PTHR11693:SF22">
    <property type="entry name" value="ATP SYNTHASE SUBUNIT GAMMA, MITOCHONDRIAL"/>
    <property type="match status" value="1"/>
</dbReference>
<dbReference type="GO" id="GO:0005743">
    <property type="term" value="C:mitochondrial inner membrane"/>
    <property type="evidence" value="ECO:0007669"/>
    <property type="project" value="UniProtKB-SubCell"/>
</dbReference>
<comment type="subunit">
    <text evidence="11">F-type ATPases have 2 components, CF(1) - the catalytic core - and CF(0) - the membrane proton channel. CF(1) and CF(0) have multiple subunits.</text>
</comment>
<accession>A0A6J2JBM8</accession>
<evidence type="ECO:0000256" key="7">
    <source>
        <dbReference type="ARBA" id="ARBA00023128"/>
    </source>
</evidence>
<dbReference type="OrthoDB" id="239812at2759"/>
<keyword evidence="9 11" id="KW-0139">CF(1)</keyword>
<dbReference type="PROSITE" id="PS00153">
    <property type="entry name" value="ATPASE_GAMMA"/>
    <property type="match status" value="1"/>
</dbReference>
<evidence type="ECO:0000256" key="8">
    <source>
        <dbReference type="ARBA" id="ARBA00023136"/>
    </source>
</evidence>
<dbReference type="Gene3D" id="3.40.1380.10">
    <property type="match status" value="1"/>
</dbReference>
<dbReference type="GeneID" id="114240477"/>
<dbReference type="PIRSF" id="PIRSF039089">
    <property type="entry name" value="ATP_synthase_gamma"/>
    <property type="match status" value="1"/>
</dbReference>
<keyword evidence="5" id="KW-0999">Mitochondrion inner membrane</keyword>
<dbReference type="PRINTS" id="PR00126">
    <property type="entry name" value="ATPASEGAMMA"/>
</dbReference>
<keyword evidence="4 11" id="KW-0375">Hydrogen ion transport</keyword>
<evidence type="ECO:0000256" key="9">
    <source>
        <dbReference type="ARBA" id="ARBA00023196"/>
    </source>
</evidence>
<dbReference type="InterPro" id="IPR035968">
    <property type="entry name" value="ATP_synth_F1_ATPase_gsu"/>
</dbReference>
<protein>
    <recommendedName>
        <fullName evidence="11">ATP synthase subunit gamma</fullName>
    </recommendedName>
</protein>